<sequence>MPSEITLENGITTIKIKHGTTKVDRNSPVPAGEETPTGKVIDGTHENDLNQTITRTIVVTNPDGTKQTITQEAKIYRDATYDNVTGEVTYGEWSTAKWDAYTPENIPGYTVSESIVPAVEVKNGQKDETVNITYTANEQIGIISYQDKAGNEIGTTPLSGKTGETVAVNPEIPAGWQLVPGQKIPKTVTATTEGIPTVIVKVEHKTVVVTPATPATDIPTGKVPGDPSKNYPTMEQLTVTPTRTINVKYPSGKEESIPQEVAFTRTAIFDEVTGEIKYTEWLPQGTSQWAGYQPTTVTGYVPSQKIVPAMTVNPETPNETVDITYDKIPEPQEGQEIISYQDANGQVIHTQMVTGEEDGDVSFKPEVLTNWQPTGELPHSVKITGGTTVIVIEPVTTTIQEHKTVKRTIVEHLPSGDKQTVQTVVLTGTGTKNLVTGEVTDVKWDHGKFAAFTPATVPGYTTNMRIVPEMDVTSASGDSTVEINYIPNEQTGFIIYRDENGNEITRTVLQGKTGEAVAINPVLPAGWELVPGQSIPATVMATPDGISDVVVLIKHQMITVKPGEKAPTGKVPGNPSTTYEKMESLTKEVTRTITIKLPDEQRQVITQTVKFTRTATFDAVTGKVTYSGWQVDGSNEWPAYPAPEINGYTASQTSFLAEMIIPSDENQNITIEYTKNNQPVEPAKPVTPITPDQPTTPTEPAQPVTPTQPAQPTEPSVPAVPTNNGDKQVIG</sequence>
<dbReference type="Pfam" id="PF17966">
    <property type="entry name" value="Muc_B2"/>
    <property type="match status" value="4"/>
</dbReference>
<dbReference type="InterPro" id="IPR041495">
    <property type="entry name" value="Mub_B2"/>
</dbReference>
<accession>A0A2S1ET89</accession>
<feature type="domain" description="Mub B2-like" evidence="2">
    <location>
        <begin position="234"/>
        <end position="327"/>
    </location>
</feature>
<reference evidence="3 4" key="1">
    <citation type="submission" date="2018-03" db="EMBL/GenBank/DDBJ databases">
        <title>Complete Genome Sequence of the Chinese traditional Highland Barley wine Isolate Lactobacillus reuteri WHH1689.</title>
        <authorList>
            <person name="Chen S."/>
            <person name="Chen L."/>
            <person name="Chen L."/>
            <person name="Li Y."/>
        </authorList>
    </citation>
    <scope>NUCLEOTIDE SEQUENCE [LARGE SCALE GENOMIC DNA]</scope>
    <source>
        <strain evidence="3 4">WHH1689</strain>
    </source>
</reference>
<feature type="domain" description="Mub B2-like" evidence="2">
    <location>
        <begin position="45"/>
        <end position="137"/>
    </location>
</feature>
<feature type="domain" description="Mub B2-like" evidence="2">
    <location>
        <begin position="582"/>
        <end position="676"/>
    </location>
</feature>
<protein>
    <recommendedName>
        <fullName evidence="2">Mub B2-like domain-containing protein</fullName>
    </recommendedName>
</protein>
<feature type="region of interest" description="Disordered" evidence="1">
    <location>
        <begin position="21"/>
        <end position="45"/>
    </location>
</feature>
<evidence type="ECO:0000259" key="2">
    <source>
        <dbReference type="Pfam" id="PF17966"/>
    </source>
</evidence>
<dbReference type="AlphaFoldDB" id="A0A2S1ET89"/>
<name>A0A2S1ET89_LIMRT</name>
<evidence type="ECO:0000256" key="1">
    <source>
        <dbReference type="SAM" id="MobiDB-lite"/>
    </source>
</evidence>
<feature type="compositionally biased region" description="Polar residues" evidence="1">
    <location>
        <begin position="721"/>
        <end position="731"/>
    </location>
</feature>
<feature type="compositionally biased region" description="Low complexity" evidence="1">
    <location>
        <begin position="686"/>
        <end position="714"/>
    </location>
</feature>
<organism evidence="3 4">
    <name type="scientific">Limosilactobacillus reuteri</name>
    <name type="common">Lactobacillus reuteri</name>
    <dbReference type="NCBI Taxonomy" id="1598"/>
    <lineage>
        <taxon>Bacteria</taxon>
        <taxon>Bacillati</taxon>
        <taxon>Bacillota</taxon>
        <taxon>Bacilli</taxon>
        <taxon>Lactobacillales</taxon>
        <taxon>Lactobacillaceae</taxon>
        <taxon>Limosilactobacillus</taxon>
    </lineage>
</organism>
<dbReference type="Gene3D" id="2.60.40.4300">
    <property type="match status" value="4"/>
</dbReference>
<dbReference type="Gene3D" id="3.10.20.320">
    <property type="entry name" value="Putative peptidoglycan bound protein (lpxtg motif)"/>
    <property type="match status" value="1"/>
</dbReference>
<dbReference type="Proteomes" id="UP000244369">
    <property type="component" value="Chromosome"/>
</dbReference>
<proteinExistence type="predicted"/>
<feature type="region of interest" description="Disordered" evidence="1">
    <location>
        <begin position="675"/>
        <end position="731"/>
    </location>
</feature>
<gene>
    <name evidence="3" type="ORF">LWHH1689_1855</name>
</gene>
<feature type="domain" description="Mub B2-like" evidence="2">
    <location>
        <begin position="397"/>
        <end position="488"/>
    </location>
</feature>
<dbReference type="EMBL" id="CP027805">
    <property type="protein sequence ID" value="AWD63136.1"/>
    <property type="molecule type" value="Genomic_DNA"/>
</dbReference>
<evidence type="ECO:0000313" key="3">
    <source>
        <dbReference type="EMBL" id="AWD63136.1"/>
    </source>
</evidence>
<evidence type="ECO:0000313" key="4">
    <source>
        <dbReference type="Proteomes" id="UP000244369"/>
    </source>
</evidence>